<dbReference type="AlphaFoldDB" id="A0AAE1K7I5"/>
<evidence type="ECO:0000313" key="2">
    <source>
        <dbReference type="Proteomes" id="UP001286313"/>
    </source>
</evidence>
<sequence length="151" mass="16414">MSGYERGEARWCELERASWSYRTQHKVWPAAPHRHVLISPPLAVPGSSGSNRNNWAGLQVRTEYIKITCSLSGDTQGWCGVSAGPISSFILRGEEDVNSSCCGYAGSFTDMVVGGCLRTSVFGRVCHQLSFVDGHAWRRVCSGPHASRPGA</sequence>
<name>A0AAE1K7I5_PETCI</name>
<evidence type="ECO:0000313" key="1">
    <source>
        <dbReference type="EMBL" id="KAK3866182.1"/>
    </source>
</evidence>
<gene>
    <name evidence="1" type="ORF">Pcinc_028269</name>
</gene>
<proteinExistence type="predicted"/>
<comment type="caution">
    <text evidence="1">The sequence shown here is derived from an EMBL/GenBank/DDBJ whole genome shotgun (WGS) entry which is preliminary data.</text>
</comment>
<dbReference type="Proteomes" id="UP001286313">
    <property type="component" value="Unassembled WGS sequence"/>
</dbReference>
<reference evidence="1" key="1">
    <citation type="submission" date="2023-10" db="EMBL/GenBank/DDBJ databases">
        <title>Genome assemblies of two species of porcelain crab, Petrolisthes cinctipes and Petrolisthes manimaculis (Anomura: Porcellanidae).</title>
        <authorList>
            <person name="Angst P."/>
        </authorList>
    </citation>
    <scope>NUCLEOTIDE SEQUENCE</scope>
    <source>
        <strain evidence="1">PB745_01</strain>
        <tissue evidence="1">Gill</tissue>
    </source>
</reference>
<keyword evidence="2" id="KW-1185">Reference proteome</keyword>
<dbReference type="EMBL" id="JAWQEG010003446">
    <property type="protein sequence ID" value="KAK3866182.1"/>
    <property type="molecule type" value="Genomic_DNA"/>
</dbReference>
<accession>A0AAE1K7I5</accession>
<organism evidence="1 2">
    <name type="scientific">Petrolisthes cinctipes</name>
    <name type="common">Flat porcelain crab</name>
    <dbReference type="NCBI Taxonomy" id="88211"/>
    <lineage>
        <taxon>Eukaryota</taxon>
        <taxon>Metazoa</taxon>
        <taxon>Ecdysozoa</taxon>
        <taxon>Arthropoda</taxon>
        <taxon>Crustacea</taxon>
        <taxon>Multicrustacea</taxon>
        <taxon>Malacostraca</taxon>
        <taxon>Eumalacostraca</taxon>
        <taxon>Eucarida</taxon>
        <taxon>Decapoda</taxon>
        <taxon>Pleocyemata</taxon>
        <taxon>Anomura</taxon>
        <taxon>Galatheoidea</taxon>
        <taxon>Porcellanidae</taxon>
        <taxon>Petrolisthes</taxon>
    </lineage>
</organism>
<protein>
    <submittedName>
        <fullName evidence="1">Uncharacterized protein</fullName>
    </submittedName>
</protein>